<dbReference type="InterPro" id="IPR029069">
    <property type="entry name" value="HotDog_dom_sf"/>
</dbReference>
<reference evidence="2" key="1">
    <citation type="submission" date="2021-03" db="EMBL/GenBank/DDBJ databases">
        <authorList>
            <person name="Wang G."/>
        </authorList>
    </citation>
    <scope>NUCLEOTIDE SEQUENCE</scope>
    <source>
        <strain evidence="2">KCTC 12899</strain>
    </source>
</reference>
<gene>
    <name evidence="1" type="ORF">J3U88_02075</name>
    <name evidence="2" type="ORF">J3U88_08710</name>
</gene>
<dbReference type="EMBL" id="JAFREP010000006">
    <property type="protein sequence ID" value="MBO1318536.1"/>
    <property type="molecule type" value="Genomic_DNA"/>
</dbReference>
<dbReference type="EMBL" id="JAFREP010000002">
    <property type="protein sequence ID" value="MBO1317230.1"/>
    <property type="molecule type" value="Genomic_DNA"/>
</dbReference>
<dbReference type="RefSeq" id="WP_207856467.1">
    <property type="nucleotide sequence ID" value="NZ_JAFREP010000002.1"/>
</dbReference>
<dbReference type="Proteomes" id="UP000664417">
    <property type="component" value="Unassembled WGS sequence"/>
</dbReference>
<name>A0A8J7QCM0_9BACT</name>
<evidence type="ECO:0000313" key="2">
    <source>
        <dbReference type="EMBL" id="MBO1318536.1"/>
    </source>
</evidence>
<accession>A0A8J7QCM0</accession>
<proteinExistence type="predicted"/>
<keyword evidence="3" id="KW-1185">Reference proteome</keyword>
<protein>
    <submittedName>
        <fullName evidence="2">Acyl-CoA thioesterase</fullName>
    </submittedName>
</protein>
<organism evidence="2 3">
    <name type="scientific">Acanthopleuribacter pedis</name>
    <dbReference type="NCBI Taxonomy" id="442870"/>
    <lineage>
        <taxon>Bacteria</taxon>
        <taxon>Pseudomonadati</taxon>
        <taxon>Acidobacteriota</taxon>
        <taxon>Holophagae</taxon>
        <taxon>Acanthopleuribacterales</taxon>
        <taxon>Acanthopleuribacteraceae</taxon>
        <taxon>Acanthopleuribacter</taxon>
    </lineage>
</organism>
<comment type="caution">
    <text evidence="2">The sequence shown here is derived from an EMBL/GenBank/DDBJ whole genome shotgun (WGS) entry which is preliminary data.</text>
</comment>
<sequence length="153" mass="18185">MRRRAIYEYKYIKRIEFHEADPAGILHFSNYFRYMELAEHAFYHELGFSGFRLKKKNSHGWPRVKAQMDYLAPLAYDEEVEVHLVVEEKLRKVLNYVFLFRRVFDGRLVAKGRLTVVFVSVDNDTRKLKAAKIPDKLYDQISEAPKKLLEAVE</sequence>
<dbReference type="AlphaFoldDB" id="A0A8J7QCM0"/>
<dbReference type="Gene3D" id="3.10.129.10">
    <property type="entry name" value="Hotdog Thioesterase"/>
    <property type="match status" value="1"/>
</dbReference>
<dbReference type="CDD" id="cd00586">
    <property type="entry name" value="4HBT"/>
    <property type="match status" value="1"/>
</dbReference>
<evidence type="ECO:0000313" key="3">
    <source>
        <dbReference type="Proteomes" id="UP000664417"/>
    </source>
</evidence>
<evidence type="ECO:0000313" key="1">
    <source>
        <dbReference type="EMBL" id="MBO1317230.1"/>
    </source>
</evidence>
<dbReference type="Pfam" id="PF13279">
    <property type="entry name" value="4HBT_2"/>
    <property type="match status" value="1"/>
</dbReference>
<dbReference type="SUPFAM" id="SSF54637">
    <property type="entry name" value="Thioesterase/thiol ester dehydrase-isomerase"/>
    <property type="match status" value="1"/>
</dbReference>